<dbReference type="Gene3D" id="3.40.50.150">
    <property type="entry name" value="Vaccinia Virus protein VP39"/>
    <property type="match status" value="1"/>
</dbReference>
<evidence type="ECO:0000313" key="2">
    <source>
        <dbReference type="EMBL" id="RDW75705.1"/>
    </source>
</evidence>
<dbReference type="OrthoDB" id="2013972at2759"/>
<organism evidence="2 3">
    <name type="scientific">Coleophoma crateriformis</name>
    <dbReference type="NCBI Taxonomy" id="565419"/>
    <lineage>
        <taxon>Eukaryota</taxon>
        <taxon>Fungi</taxon>
        <taxon>Dikarya</taxon>
        <taxon>Ascomycota</taxon>
        <taxon>Pezizomycotina</taxon>
        <taxon>Leotiomycetes</taxon>
        <taxon>Helotiales</taxon>
        <taxon>Dermateaceae</taxon>
        <taxon>Coleophoma</taxon>
    </lineage>
</organism>
<dbReference type="PANTHER" id="PTHR43591">
    <property type="entry name" value="METHYLTRANSFERASE"/>
    <property type="match status" value="1"/>
</dbReference>
<name>A0A3D8RNX1_9HELO</name>
<dbReference type="SUPFAM" id="SSF53335">
    <property type="entry name" value="S-adenosyl-L-methionine-dependent methyltransferases"/>
    <property type="match status" value="1"/>
</dbReference>
<feature type="compositionally biased region" description="Low complexity" evidence="1">
    <location>
        <begin position="1"/>
        <end position="12"/>
    </location>
</feature>
<dbReference type="AlphaFoldDB" id="A0A3D8RNX1"/>
<protein>
    <recommendedName>
        <fullName evidence="4">Methyltransferase</fullName>
    </recommendedName>
</protein>
<comment type="caution">
    <text evidence="2">The sequence shown here is derived from an EMBL/GenBank/DDBJ whole genome shotgun (WGS) entry which is preliminary data.</text>
</comment>
<gene>
    <name evidence="2" type="ORF">BP5796_06526</name>
</gene>
<dbReference type="EMBL" id="PDLN01000009">
    <property type="protein sequence ID" value="RDW75705.1"/>
    <property type="molecule type" value="Genomic_DNA"/>
</dbReference>
<reference evidence="2 3" key="1">
    <citation type="journal article" date="2018" name="IMA Fungus">
        <title>IMA Genome-F 9: Draft genome sequence of Annulohypoxylon stygium, Aspergillus mulundensis, Berkeleyomyces basicola (syn. Thielaviopsis basicola), Ceratocystis smalleyi, two Cercospora beticola strains, Coleophoma cylindrospora, Fusarium fracticaudum, Phialophora cf. hyalina, and Morchella septimelata.</title>
        <authorList>
            <person name="Wingfield B.D."/>
            <person name="Bills G.F."/>
            <person name="Dong Y."/>
            <person name="Huang W."/>
            <person name="Nel W.J."/>
            <person name="Swalarsk-Parry B.S."/>
            <person name="Vaghefi N."/>
            <person name="Wilken P.M."/>
            <person name="An Z."/>
            <person name="de Beer Z.W."/>
            <person name="De Vos L."/>
            <person name="Chen L."/>
            <person name="Duong T.A."/>
            <person name="Gao Y."/>
            <person name="Hammerbacher A."/>
            <person name="Kikkert J.R."/>
            <person name="Li Y."/>
            <person name="Li H."/>
            <person name="Li K."/>
            <person name="Li Q."/>
            <person name="Liu X."/>
            <person name="Ma X."/>
            <person name="Naidoo K."/>
            <person name="Pethybridge S.J."/>
            <person name="Sun J."/>
            <person name="Steenkamp E.T."/>
            <person name="van der Nest M.A."/>
            <person name="van Wyk S."/>
            <person name="Wingfield M.J."/>
            <person name="Xiong C."/>
            <person name="Yue Q."/>
            <person name="Zhang X."/>
        </authorList>
    </citation>
    <scope>NUCLEOTIDE SEQUENCE [LARGE SCALE GENOMIC DNA]</scope>
    <source>
        <strain evidence="2 3">BP5796</strain>
    </source>
</reference>
<evidence type="ECO:0008006" key="4">
    <source>
        <dbReference type="Google" id="ProtNLM"/>
    </source>
</evidence>
<dbReference type="CDD" id="cd02440">
    <property type="entry name" value="AdoMet_MTases"/>
    <property type="match status" value="1"/>
</dbReference>
<dbReference type="Proteomes" id="UP000256328">
    <property type="component" value="Unassembled WGS sequence"/>
</dbReference>
<keyword evidence="3" id="KW-1185">Reference proteome</keyword>
<accession>A0A3D8RNX1</accession>
<dbReference type="Pfam" id="PF13489">
    <property type="entry name" value="Methyltransf_23"/>
    <property type="match status" value="1"/>
</dbReference>
<dbReference type="PANTHER" id="PTHR43591:SF10">
    <property type="entry name" value="ABC TRANSMEMBRANE TYPE-1 DOMAIN-CONTAINING PROTEIN-RELATED"/>
    <property type="match status" value="1"/>
</dbReference>
<dbReference type="GO" id="GO:0008168">
    <property type="term" value="F:methyltransferase activity"/>
    <property type="evidence" value="ECO:0007669"/>
    <property type="project" value="TreeGrafter"/>
</dbReference>
<feature type="region of interest" description="Disordered" evidence="1">
    <location>
        <begin position="1"/>
        <end position="60"/>
    </location>
</feature>
<proteinExistence type="predicted"/>
<evidence type="ECO:0000313" key="3">
    <source>
        <dbReference type="Proteomes" id="UP000256328"/>
    </source>
</evidence>
<feature type="compositionally biased region" description="Low complexity" evidence="1">
    <location>
        <begin position="33"/>
        <end position="45"/>
    </location>
</feature>
<evidence type="ECO:0000256" key="1">
    <source>
        <dbReference type="SAM" id="MobiDB-lite"/>
    </source>
</evidence>
<dbReference type="InterPro" id="IPR029063">
    <property type="entry name" value="SAM-dependent_MTases_sf"/>
</dbReference>
<sequence length="380" mass="42981">MVADSAAAVEAVETPEQASPPLEVAEATEENVRAVTEVPVAAAPEGPDPENDPQNHAPLEIDDQEDFNDADSAYGESVTSSSTSLASSITNYQYENGRRYHAYRQGEYYLPNDETEQARLDLQHHIYLLCQGGALYCAPINNPQSVLDIGTGTGIWAVEFADQHPGALVIGTDLSPIQPGFVPPNVKFYVDDFESSWEFPEVGKFDYIHWRSLSGSTANWSKLYRRAYDNLRPGAWLEVQEYDAWIYADDDENLEKAPWTLGWVTQLSKSSVDFGKPLNVGRFHKTWMEENGFVDVEERIVKVPLGPWAMGKQLKELGRYERWHMNISVEAHSMALYTRILNYTTEEANVLFAKVRNEFNDKSLHLYTVYRFIIGRRPDA</sequence>